<name>A0ABD3F045_9STRA</name>
<sequence>MDDQSGARATAQGAVRSASPAVAATPRAATSSAAAAQQRSELSRLFIVCGRDRKADELRALFSTCGAIKHLHLALDRSKKSRGFAFLQYEDPANAAAAIEKLDHMKLEDGHILKVTVAKERPAGGNGKLKRDQHARQNLDGKTDGELREDDGSMDARLPGKRQRSSPPVAALPLPLGQTRATPTFLLESHRFEAKMASLRAETVLASSAPLATMEMAKDERMESATDEKQVKQVMRALVLAVEQNEAQNEQKGDLFAVYTQILSTPKRTGNLSVLVPGSTEFEEETSTESLASSIRSVSLASTPMTTQGTAFDSLRTPRLPSRQGSGLLPPPRSKHHLRRRRQSLDGSGSSAEDGSEGSGVRRKRSNTTTSPPPTIKGQLRQPLSPLRKFSDRSDISLSPEALKAEITSKKLCKRQSSDSAIEESYRLAKQQATQERREHDGGIIERPSVTGVEKCFGKDGDIKLEFKLEPADPARTKLFFTSTYKFTAQELEAMFAVYGDFEGVELVKSFGRVKTMAYIRYSQPCTAAFVVKAFREESSQGDEDPERPEFMTLSFAHETGSLHSFERPKPAEEQAERAVGYPSNFYTNPPAHKTAPAISSGGKDRLWVLLLYDRFLATHMLSSVVSSFSGMEFMDIKVVKSTGEAQGVAFVKFDSETNATQAALQLHQMELPLGSGKFLQAIVILAPSLFTTTHGNNSMSTNESMRMDRTTDERVVTGSSEDVDLRAVEARFAHLMRSTEYPRDGPYFHHYSSPRGAASDQMPPMTADVYPPTPSGGFHASMATGVEFYPMQLVPYPPQPPFQPYTNFGGPGNYIQQHQGFGENAPGWMDASPYYQGGVPQYPFSCAPVVDNPPDMLLHANDSMKPPNQMEIEDGTSSCSSQASSSIHVSTSEPLKLVTLVTALQDCPGVVSFAKDPAAGSDFTSYLVDFTNEAQAGDALRKLDGSLCGGQKLRVARSTRNRGVTGGKNRTGSGRRKRQRVDPRSRK</sequence>
<dbReference type="SMART" id="SM00360">
    <property type="entry name" value="RRM"/>
    <property type="match status" value="2"/>
</dbReference>
<dbReference type="AlphaFoldDB" id="A0ABD3F045"/>
<evidence type="ECO:0000256" key="2">
    <source>
        <dbReference type="PROSITE-ProRule" id="PRU00176"/>
    </source>
</evidence>
<feature type="region of interest" description="Disordered" evidence="3">
    <location>
        <begin position="423"/>
        <end position="443"/>
    </location>
</feature>
<dbReference type="EMBL" id="JBIMZQ010000042">
    <property type="protein sequence ID" value="KAL3660182.1"/>
    <property type="molecule type" value="Genomic_DNA"/>
</dbReference>
<feature type="domain" description="RRM" evidence="4">
    <location>
        <begin position="43"/>
        <end position="120"/>
    </location>
</feature>
<evidence type="ECO:0000256" key="1">
    <source>
        <dbReference type="ARBA" id="ARBA00022884"/>
    </source>
</evidence>
<keyword evidence="1 2" id="KW-0694">RNA-binding</keyword>
<dbReference type="SUPFAM" id="SSF54928">
    <property type="entry name" value="RNA-binding domain, RBD"/>
    <property type="match status" value="3"/>
</dbReference>
<evidence type="ECO:0000313" key="6">
    <source>
        <dbReference type="Proteomes" id="UP001632037"/>
    </source>
</evidence>
<dbReference type="Gene3D" id="3.30.70.330">
    <property type="match status" value="2"/>
</dbReference>
<dbReference type="PANTHER" id="PTHR48027">
    <property type="entry name" value="HETEROGENEOUS NUCLEAR RIBONUCLEOPROTEIN 87F-RELATED"/>
    <property type="match status" value="1"/>
</dbReference>
<proteinExistence type="predicted"/>
<dbReference type="GO" id="GO:0003723">
    <property type="term" value="F:RNA binding"/>
    <property type="evidence" value="ECO:0007669"/>
    <property type="project" value="UniProtKB-UniRule"/>
</dbReference>
<feature type="region of interest" description="Disordered" evidence="3">
    <location>
        <begin position="868"/>
        <end position="887"/>
    </location>
</feature>
<feature type="compositionally biased region" description="Low complexity" evidence="3">
    <location>
        <begin position="878"/>
        <end position="887"/>
    </location>
</feature>
<keyword evidence="6" id="KW-1185">Reference proteome</keyword>
<dbReference type="InterPro" id="IPR035979">
    <property type="entry name" value="RBD_domain_sf"/>
</dbReference>
<evidence type="ECO:0000313" key="5">
    <source>
        <dbReference type="EMBL" id="KAL3660182.1"/>
    </source>
</evidence>
<dbReference type="InterPro" id="IPR012677">
    <property type="entry name" value="Nucleotide-bd_a/b_plait_sf"/>
</dbReference>
<dbReference type="InterPro" id="IPR000504">
    <property type="entry name" value="RRM_dom"/>
</dbReference>
<feature type="compositionally biased region" description="Basic and acidic residues" evidence="3">
    <location>
        <begin position="129"/>
        <end position="146"/>
    </location>
</feature>
<evidence type="ECO:0000259" key="4">
    <source>
        <dbReference type="PROSITE" id="PS50102"/>
    </source>
</evidence>
<feature type="compositionally biased region" description="Low complexity" evidence="3">
    <location>
        <begin position="14"/>
        <end position="30"/>
    </location>
</feature>
<dbReference type="Pfam" id="PF00076">
    <property type="entry name" value="RRM_1"/>
    <property type="match status" value="2"/>
</dbReference>
<dbReference type="InterPro" id="IPR052462">
    <property type="entry name" value="SLIRP/GR-RBP-like"/>
</dbReference>
<feature type="compositionally biased region" description="Polar residues" evidence="3">
    <location>
        <begin position="295"/>
        <end position="311"/>
    </location>
</feature>
<comment type="caution">
    <text evidence="5">The sequence shown here is derived from an EMBL/GenBank/DDBJ whole genome shotgun (WGS) entry which is preliminary data.</text>
</comment>
<organism evidence="5 6">
    <name type="scientific">Phytophthora oleae</name>
    <dbReference type="NCBI Taxonomy" id="2107226"/>
    <lineage>
        <taxon>Eukaryota</taxon>
        <taxon>Sar</taxon>
        <taxon>Stramenopiles</taxon>
        <taxon>Oomycota</taxon>
        <taxon>Peronosporomycetes</taxon>
        <taxon>Peronosporales</taxon>
        <taxon>Peronosporaceae</taxon>
        <taxon>Phytophthora</taxon>
    </lineage>
</organism>
<protein>
    <recommendedName>
        <fullName evidence="4">RRM domain-containing protein</fullName>
    </recommendedName>
</protein>
<feature type="compositionally biased region" description="Basic residues" evidence="3">
    <location>
        <begin position="333"/>
        <end position="342"/>
    </location>
</feature>
<gene>
    <name evidence="5" type="ORF">V7S43_014713</name>
</gene>
<dbReference type="Proteomes" id="UP001632037">
    <property type="component" value="Unassembled WGS sequence"/>
</dbReference>
<feature type="region of interest" description="Disordered" evidence="3">
    <location>
        <begin position="955"/>
        <end position="988"/>
    </location>
</feature>
<dbReference type="PROSITE" id="PS50102">
    <property type="entry name" value="RRM"/>
    <property type="match status" value="1"/>
</dbReference>
<accession>A0ABD3F045</accession>
<feature type="region of interest" description="Disordered" evidence="3">
    <location>
        <begin position="280"/>
        <end position="395"/>
    </location>
</feature>
<feature type="region of interest" description="Disordered" evidence="3">
    <location>
        <begin position="1"/>
        <end position="30"/>
    </location>
</feature>
<feature type="region of interest" description="Disordered" evidence="3">
    <location>
        <begin position="118"/>
        <end position="175"/>
    </location>
</feature>
<evidence type="ECO:0000256" key="3">
    <source>
        <dbReference type="SAM" id="MobiDB-lite"/>
    </source>
</evidence>
<dbReference type="CDD" id="cd00590">
    <property type="entry name" value="RRM_SF"/>
    <property type="match status" value="1"/>
</dbReference>
<reference evidence="5 6" key="1">
    <citation type="submission" date="2024-09" db="EMBL/GenBank/DDBJ databases">
        <title>Genome sequencing and assembly of Phytophthora oleae, isolate VK10A, causative agent of rot of olive drupes.</title>
        <authorList>
            <person name="Conti Taguali S."/>
            <person name="Riolo M."/>
            <person name="La Spada F."/>
            <person name="Cacciola S.O."/>
            <person name="Dionisio G."/>
        </authorList>
    </citation>
    <scope>NUCLEOTIDE SEQUENCE [LARGE SCALE GENOMIC DNA]</scope>
    <source>
        <strain evidence="5 6">VK10A</strain>
    </source>
</reference>